<dbReference type="InterPro" id="IPR029058">
    <property type="entry name" value="AB_hydrolase_fold"/>
</dbReference>
<gene>
    <name evidence="1" type="ORF">IAB03_03370</name>
</gene>
<dbReference type="Gene3D" id="3.40.50.1820">
    <property type="entry name" value="alpha/beta hydrolase"/>
    <property type="match status" value="1"/>
</dbReference>
<reference evidence="1" key="1">
    <citation type="submission" date="2020-10" db="EMBL/GenBank/DDBJ databases">
        <authorList>
            <person name="Gilroy R."/>
        </authorList>
    </citation>
    <scope>NUCLEOTIDE SEQUENCE</scope>
    <source>
        <strain evidence="1">CHK158-818</strain>
    </source>
</reference>
<accession>A0A9D1SC93</accession>
<evidence type="ECO:0000313" key="2">
    <source>
        <dbReference type="Proteomes" id="UP000824112"/>
    </source>
</evidence>
<evidence type="ECO:0000313" key="1">
    <source>
        <dbReference type="EMBL" id="HIU54831.1"/>
    </source>
</evidence>
<proteinExistence type="predicted"/>
<organism evidence="1 2">
    <name type="scientific">Candidatus Gallibacteroides avistercoris</name>
    <dbReference type="NCBI Taxonomy" id="2840833"/>
    <lineage>
        <taxon>Bacteria</taxon>
        <taxon>Pseudomonadati</taxon>
        <taxon>Bacteroidota</taxon>
        <taxon>Bacteroidia</taxon>
        <taxon>Bacteroidales</taxon>
        <taxon>Bacteroidaceae</taxon>
        <taxon>Bacteroidaceae incertae sedis</taxon>
        <taxon>Candidatus Gallibacteroides</taxon>
    </lineage>
</organism>
<dbReference type="InterPro" id="IPR021440">
    <property type="entry name" value="DUF3089"/>
</dbReference>
<dbReference type="SUPFAM" id="SSF53474">
    <property type="entry name" value="alpha/beta-Hydrolases"/>
    <property type="match status" value="1"/>
</dbReference>
<reference evidence="1" key="2">
    <citation type="journal article" date="2021" name="PeerJ">
        <title>Extensive microbial diversity within the chicken gut microbiome revealed by metagenomics and culture.</title>
        <authorList>
            <person name="Gilroy R."/>
            <person name="Ravi A."/>
            <person name="Getino M."/>
            <person name="Pursley I."/>
            <person name="Horton D.L."/>
            <person name="Alikhan N.F."/>
            <person name="Baker D."/>
            <person name="Gharbi K."/>
            <person name="Hall N."/>
            <person name="Watson M."/>
            <person name="Adriaenssens E.M."/>
            <person name="Foster-Nyarko E."/>
            <person name="Jarju S."/>
            <person name="Secka A."/>
            <person name="Antonio M."/>
            <person name="Oren A."/>
            <person name="Chaudhuri R.R."/>
            <person name="La Ragione R."/>
            <person name="Hildebrand F."/>
            <person name="Pallen M.J."/>
        </authorList>
    </citation>
    <scope>NUCLEOTIDE SEQUENCE</scope>
    <source>
        <strain evidence="1">CHK158-818</strain>
    </source>
</reference>
<dbReference type="EMBL" id="DVNA01000076">
    <property type="protein sequence ID" value="HIU54831.1"/>
    <property type="molecule type" value="Genomic_DNA"/>
</dbReference>
<dbReference type="Pfam" id="PF11288">
    <property type="entry name" value="DUF3089"/>
    <property type="match status" value="1"/>
</dbReference>
<protein>
    <submittedName>
        <fullName evidence="1">DUF3089 domain-containing protein</fullName>
    </submittedName>
</protein>
<dbReference type="PROSITE" id="PS51257">
    <property type="entry name" value="PROKAR_LIPOPROTEIN"/>
    <property type="match status" value="1"/>
</dbReference>
<name>A0A9D1SC93_9BACT</name>
<comment type="caution">
    <text evidence="1">The sequence shown here is derived from an EMBL/GenBank/DDBJ whole genome shotgun (WGS) entry which is preliminary data.</text>
</comment>
<dbReference type="Proteomes" id="UP000824112">
    <property type="component" value="Unassembled WGS sequence"/>
</dbReference>
<dbReference type="AlphaFoldDB" id="A0A9D1SC93"/>
<sequence>MVHKQKRMKPIWFLPILLLWVVSCKEAEERSCSEVDYALSSAWYDNGKAVDRSKADVFYILPTCIFDWEDSSGEVHHYADIADAQQREQMRPSYELADAIFGDSANFFAPYYRQISLNSWMEGDAVVEKRFPQTMADIKAAFDYYMEHLNGGRKFVLAGFSQGGKGVVELVKAMSDDDFNQMAAAYVIGYRITQEDMDQSPRLVLATGRTDRGVTVCYNSVTDLSALSPVVSQGNVAVINPVNWATDERVAPLNDTVSVRIDSGTKALLVTGLDPGTAYEPSLSSLFKKGNLHLLELTLYQEQLTENVKERLYPD</sequence>